<dbReference type="NCBIfam" id="NF004051">
    <property type="entry name" value="PRK05571.1"/>
    <property type="match status" value="1"/>
</dbReference>
<dbReference type="InterPro" id="IPR051812">
    <property type="entry name" value="SPI_LacAB/RpiB"/>
</dbReference>
<dbReference type="Gene3D" id="3.40.1400.10">
    <property type="entry name" value="Sugar-phosphate isomerase, RpiB/LacA/LacB"/>
    <property type="match status" value="1"/>
</dbReference>
<keyword evidence="4" id="KW-1185">Reference proteome</keyword>
<name>A0ABY5DZ14_9ACTN</name>
<dbReference type="NCBIfam" id="TIGR00689">
    <property type="entry name" value="rpiB_lacA_lacB"/>
    <property type="match status" value="1"/>
</dbReference>
<dbReference type="Proteomes" id="UP001056035">
    <property type="component" value="Chromosome"/>
</dbReference>
<dbReference type="PIRSF" id="PIRSF005384">
    <property type="entry name" value="RpiB_LacA_B"/>
    <property type="match status" value="1"/>
</dbReference>
<comment type="similarity">
    <text evidence="1">Belongs to the LacAB/RpiB family.</text>
</comment>
<dbReference type="EMBL" id="CP098502">
    <property type="protein sequence ID" value="UTI66436.1"/>
    <property type="molecule type" value="Genomic_DNA"/>
</dbReference>
<dbReference type="InterPro" id="IPR003500">
    <property type="entry name" value="RpiB_LacA_LacB"/>
</dbReference>
<dbReference type="Pfam" id="PF02502">
    <property type="entry name" value="LacAB_rpiB"/>
    <property type="match status" value="1"/>
</dbReference>
<evidence type="ECO:0000313" key="4">
    <source>
        <dbReference type="Proteomes" id="UP001056035"/>
    </source>
</evidence>
<dbReference type="RefSeq" id="WP_254573107.1">
    <property type="nucleotide sequence ID" value="NZ_CP098502.1"/>
</dbReference>
<evidence type="ECO:0000313" key="3">
    <source>
        <dbReference type="EMBL" id="UTI66436.1"/>
    </source>
</evidence>
<dbReference type="GO" id="GO:0016853">
    <property type="term" value="F:isomerase activity"/>
    <property type="evidence" value="ECO:0007669"/>
    <property type="project" value="UniProtKB-KW"/>
</dbReference>
<dbReference type="PANTHER" id="PTHR43732">
    <property type="entry name" value="RIBOSE 5-PHOSPHATE ISOMERASE-RELATED"/>
    <property type="match status" value="1"/>
</dbReference>
<evidence type="ECO:0000256" key="2">
    <source>
        <dbReference type="ARBA" id="ARBA00023235"/>
    </source>
</evidence>
<dbReference type="PANTHER" id="PTHR43732:SF1">
    <property type="entry name" value="RIBOSE 5-PHOSPHATE ISOMERASE"/>
    <property type="match status" value="1"/>
</dbReference>
<proteinExistence type="inferred from homology"/>
<protein>
    <submittedName>
        <fullName evidence="3">RpiB/LacA/LacB family sugar-phosphate isomerase</fullName>
    </submittedName>
</protein>
<reference evidence="3 4" key="1">
    <citation type="submission" date="2022-06" db="EMBL/GenBank/DDBJ databases">
        <title>Paraconexibacter antarcticus.</title>
        <authorList>
            <person name="Kim C.S."/>
        </authorList>
    </citation>
    <scope>NUCLEOTIDE SEQUENCE [LARGE SCALE GENOMIC DNA]</scope>
    <source>
        <strain evidence="3 4">02-257</strain>
    </source>
</reference>
<dbReference type="SUPFAM" id="SSF89623">
    <property type="entry name" value="Ribose/Galactose isomerase RpiB/AlsB"/>
    <property type="match status" value="1"/>
</dbReference>
<organism evidence="3 4">
    <name type="scientific">Paraconexibacter antarcticus</name>
    <dbReference type="NCBI Taxonomy" id="2949664"/>
    <lineage>
        <taxon>Bacteria</taxon>
        <taxon>Bacillati</taxon>
        <taxon>Actinomycetota</taxon>
        <taxon>Thermoleophilia</taxon>
        <taxon>Solirubrobacterales</taxon>
        <taxon>Paraconexibacteraceae</taxon>
        <taxon>Paraconexibacter</taxon>
    </lineage>
</organism>
<evidence type="ECO:0000256" key="1">
    <source>
        <dbReference type="ARBA" id="ARBA00008754"/>
    </source>
</evidence>
<keyword evidence="2 3" id="KW-0413">Isomerase</keyword>
<dbReference type="InterPro" id="IPR036569">
    <property type="entry name" value="RpiB_LacA_LacB_sf"/>
</dbReference>
<accession>A0ABY5DZ14</accession>
<gene>
    <name evidence="3" type="ORF">NBH00_09550</name>
</gene>
<sequence length="155" mass="15717">MRIAVAFDHAGVPLRDAILAAVTAAGHEADELGTWDDYPVAALAAASAILDRTHERAIVVCGSGAGIAVAATKVRGIRAACCHDTYSAAQCVQHDDVNVLCLGARVIGPALADALVTAFAGATFSGEERHVRRLAQVAAIESSPPPAPTTPGAPS</sequence>